<evidence type="ECO:0000313" key="6">
    <source>
        <dbReference type="EMBL" id="CAF4130514.1"/>
    </source>
</evidence>
<evidence type="ECO:0000313" key="5">
    <source>
        <dbReference type="EMBL" id="CAF1320572.1"/>
    </source>
</evidence>
<feature type="domain" description="GST C-terminal" evidence="4">
    <location>
        <begin position="1"/>
        <end position="95"/>
    </location>
</feature>
<dbReference type="InterPro" id="IPR004046">
    <property type="entry name" value="GST_C"/>
</dbReference>
<organism evidence="5 7">
    <name type="scientific">Didymodactylos carnosus</name>
    <dbReference type="NCBI Taxonomy" id="1234261"/>
    <lineage>
        <taxon>Eukaryota</taxon>
        <taxon>Metazoa</taxon>
        <taxon>Spiralia</taxon>
        <taxon>Gnathifera</taxon>
        <taxon>Rotifera</taxon>
        <taxon>Eurotatoria</taxon>
        <taxon>Bdelloidea</taxon>
        <taxon>Philodinida</taxon>
        <taxon>Philodinidae</taxon>
        <taxon>Didymodactylos</taxon>
    </lineage>
</organism>
<dbReference type="EMBL" id="CAJOBA010042300">
    <property type="protein sequence ID" value="CAF4130514.1"/>
    <property type="molecule type" value="Genomic_DNA"/>
</dbReference>
<dbReference type="InterPro" id="IPR010987">
    <property type="entry name" value="Glutathione-S-Trfase_C-like"/>
</dbReference>
<dbReference type="GO" id="GO:0006749">
    <property type="term" value="P:glutathione metabolic process"/>
    <property type="evidence" value="ECO:0007669"/>
    <property type="project" value="TreeGrafter"/>
</dbReference>
<proteinExistence type="predicted"/>
<protein>
    <recommendedName>
        <fullName evidence="1">glutathione transferase</fullName>
        <ecNumber evidence="1">2.5.1.18</ecNumber>
    </recommendedName>
</protein>
<dbReference type="EC" id="2.5.1.18" evidence="1"/>
<evidence type="ECO:0000256" key="2">
    <source>
        <dbReference type="ARBA" id="ARBA00022679"/>
    </source>
</evidence>
<dbReference type="Gene3D" id="1.20.1050.10">
    <property type="match status" value="1"/>
</dbReference>
<dbReference type="Proteomes" id="UP000677228">
    <property type="component" value="Unassembled WGS sequence"/>
</dbReference>
<name>A0A8S2F4D5_9BILA</name>
<accession>A0A8S2F4D5</accession>
<comment type="caution">
    <text evidence="5">The sequence shown here is derived from an EMBL/GenBank/DDBJ whole genome shotgun (WGS) entry which is preliminary data.</text>
</comment>
<dbReference type="Pfam" id="PF00043">
    <property type="entry name" value="GST_C"/>
    <property type="match status" value="1"/>
</dbReference>
<dbReference type="EMBL" id="CAJNOK010020695">
    <property type="protein sequence ID" value="CAF1320572.1"/>
    <property type="molecule type" value="Genomic_DNA"/>
</dbReference>
<dbReference type="GO" id="GO:0004364">
    <property type="term" value="F:glutathione transferase activity"/>
    <property type="evidence" value="ECO:0007669"/>
    <property type="project" value="UniProtKB-EC"/>
</dbReference>
<gene>
    <name evidence="5" type="ORF">OVA965_LOCUS29417</name>
    <name evidence="6" type="ORF">TMI583_LOCUS30191</name>
</gene>
<evidence type="ECO:0000313" key="7">
    <source>
        <dbReference type="Proteomes" id="UP000677228"/>
    </source>
</evidence>
<evidence type="ECO:0000259" key="4">
    <source>
        <dbReference type="PROSITE" id="PS50405"/>
    </source>
</evidence>
<dbReference type="PROSITE" id="PS50405">
    <property type="entry name" value="GST_CTER"/>
    <property type="match status" value="1"/>
</dbReference>
<dbReference type="AlphaFoldDB" id="A0A8S2F4D5"/>
<dbReference type="GO" id="GO:0043295">
    <property type="term" value="F:glutathione binding"/>
    <property type="evidence" value="ECO:0007669"/>
    <property type="project" value="TreeGrafter"/>
</dbReference>
<reference evidence="5" key="1">
    <citation type="submission" date="2021-02" db="EMBL/GenBank/DDBJ databases">
        <authorList>
            <person name="Nowell W R."/>
        </authorList>
    </citation>
    <scope>NUCLEOTIDE SEQUENCE</scope>
</reference>
<sequence length="100" mass="11628">MRGGQTDENKVKEHYNALKEPLDILNNNLANKEYIAGPFTLVDIFFTPYINMLLQLPEKDLIESRPNIAAWWKRVSSRPAFKKLYKQVEEDRAAMMSGQK</sequence>
<comment type="catalytic activity">
    <reaction evidence="3">
        <text>RX + glutathione = an S-substituted glutathione + a halide anion + H(+)</text>
        <dbReference type="Rhea" id="RHEA:16437"/>
        <dbReference type="ChEBI" id="CHEBI:15378"/>
        <dbReference type="ChEBI" id="CHEBI:16042"/>
        <dbReference type="ChEBI" id="CHEBI:17792"/>
        <dbReference type="ChEBI" id="CHEBI:57925"/>
        <dbReference type="ChEBI" id="CHEBI:90779"/>
        <dbReference type="EC" id="2.5.1.18"/>
    </reaction>
</comment>
<evidence type="ECO:0000256" key="3">
    <source>
        <dbReference type="ARBA" id="ARBA00047960"/>
    </source>
</evidence>
<dbReference type="InterPro" id="IPR036282">
    <property type="entry name" value="Glutathione-S-Trfase_C_sf"/>
</dbReference>
<dbReference type="PANTHER" id="PTHR43900:SF3">
    <property type="entry name" value="GLUTATHIONE S-TRANSFERASE RHO"/>
    <property type="match status" value="1"/>
</dbReference>
<keyword evidence="2" id="KW-0808">Transferase</keyword>
<dbReference type="GO" id="GO:0005737">
    <property type="term" value="C:cytoplasm"/>
    <property type="evidence" value="ECO:0007669"/>
    <property type="project" value="TreeGrafter"/>
</dbReference>
<dbReference type="PANTHER" id="PTHR43900">
    <property type="entry name" value="GLUTATHIONE S-TRANSFERASE RHO"/>
    <property type="match status" value="1"/>
</dbReference>
<dbReference type="SUPFAM" id="SSF47616">
    <property type="entry name" value="GST C-terminal domain-like"/>
    <property type="match status" value="1"/>
</dbReference>
<dbReference type="Proteomes" id="UP000682733">
    <property type="component" value="Unassembled WGS sequence"/>
</dbReference>
<evidence type="ECO:0000256" key="1">
    <source>
        <dbReference type="ARBA" id="ARBA00012452"/>
    </source>
</evidence>